<feature type="region of interest" description="Disordered" evidence="1">
    <location>
        <begin position="126"/>
        <end position="181"/>
    </location>
</feature>
<comment type="caution">
    <text evidence="3">The sequence shown here is derived from an EMBL/GenBank/DDBJ whole genome shotgun (WGS) entry which is preliminary data.</text>
</comment>
<sequence length="181" mass="19648">MNLSTFIAFAVNLIVGAFHNMGDVEAFVSPTSRLTYRPSMHSANSALEPTSHDNGSDHTNFNDEPKITEKLPSRRRAILSILGGSVLSPLLTNADEPSNLYYKSKADEEDPIAVFGKTLQDMSFENTAGNDVNKDGPSSFSDIALPSYLPPATEGGAGDLNKALLEKKLEQKRRVDPRTHG</sequence>
<organism evidence="3 4">
    <name type="scientific">Cyclotella cryptica</name>
    <dbReference type="NCBI Taxonomy" id="29204"/>
    <lineage>
        <taxon>Eukaryota</taxon>
        <taxon>Sar</taxon>
        <taxon>Stramenopiles</taxon>
        <taxon>Ochrophyta</taxon>
        <taxon>Bacillariophyta</taxon>
        <taxon>Coscinodiscophyceae</taxon>
        <taxon>Thalassiosirophycidae</taxon>
        <taxon>Stephanodiscales</taxon>
        <taxon>Stephanodiscaceae</taxon>
        <taxon>Cyclotella</taxon>
    </lineage>
</organism>
<feature type="signal peptide" evidence="2">
    <location>
        <begin position="1"/>
        <end position="26"/>
    </location>
</feature>
<dbReference type="Proteomes" id="UP001516023">
    <property type="component" value="Unassembled WGS sequence"/>
</dbReference>
<name>A0ABD3NTQ9_9STRA</name>
<evidence type="ECO:0000313" key="4">
    <source>
        <dbReference type="Proteomes" id="UP001516023"/>
    </source>
</evidence>
<dbReference type="EMBL" id="JABMIG020000459">
    <property type="protein sequence ID" value="KAL3777210.1"/>
    <property type="molecule type" value="Genomic_DNA"/>
</dbReference>
<protein>
    <submittedName>
        <fullName evidence="3">Uncharacterized protein</fullName>
    </submittedName>
</protein>
<feature type="chain" id="PRO_5044871992" evidence="2">
    <location>
        <begin position="27"/>
        <end position="181"/>
    </location>
</feature>
<proteinExistence type="predicted"/>
<keyword evidence="2" id="KW-0732">Signal</keyword>
<keyword evidence="4" id="KW-1185">Reference proteome</keyword>
<feature type="compositionally biased region" description="Basic and acidic residues" evidence="1">
    <location>
        <begin position="164"/>
        <end position="181"/>
    </location>
</feature>
<feature type="compositionally biased region" description="Polar residues" evidence="1">
    <location>
        <begin position="126"/>
        <end position="141"/>
    </location>
</feature>
<feature type="region of interest" description="Disordered" evidence="1">
    <location>
        <begin position="43"/>
        <end position="66"/>
    </location>
</feature>
<reference evidence="3 4" key="1">
    <citation type="journal article" date="2020" name="G3 (Bethesda)">
        <title>Improved Reference Genome for Cyclotella cryptica CCMP332, a Model for Cell Wall Morphogenesis, Salinity Adaptation, and Lipid Production in Diatoms (Bacillariophyta).</title>
        <authorList>
            <person name="Roberts W.R."/>
            <person name="Downey K.M."/>
            <person name="Ruck E.C."/>
            <person name="Traller J.C."/>
            <person name="Alverson A.J."/>
        </authorList>
    </citation>
    <scope>NUCLEOTIDE SEQUENCE [LARGE SCALE GENOMIC DNA]</scope>
    <source>
        <strain evidence="3 4">CCMP332</strain>
    </source>
</reference>
<evidence type="ECO:0000313" key="3">
    <source>
        <dbReference type="EMBL" id="KAL3777210.1"/>
    </source>
</evidence>
<dbReference type="AlphaFoldDB" id="A0ABD3NTQ9"/>
<accession>A0ABD3NTQ9</accession>
<evidence type="ECO:0000256" key="1">
    <source>
        <dbReference type="SAM" id="MobiDB-lite"/>
    </source>
</evidence>
<feature type="compositionally biased region" description="Basic and acidic residues" evidence="1">
    <location>
        <begin position="50"/>
        <end position="66"/>
    </location>
</feature>
<evidence type="ECO:0000256" key="2">
    <source>
        <dbReference type="SAM" id="SignalP"/>
    </source>
</evidence>
<gene>
    <name evidence="3" type="ORF">HJC23_013755</name>
</gene>